<evidence type="ECO:0000259" key="5">
    <source>
        <dbReference type="PROSITE" id="PS51898"/>
    </source>
</evidence>
<keyword evidence="2" id="KW-0229">DNA integration</keyword>
<comment type="caution">
    <text evidence="6">The sequence shown here is derived from an EMBL/GenBank/DDBJ whole genome shotgun (WGS) entry which is preliminary data.</text>
</comment>
<dbReference type="EMBL" id="JADWOX010000001">
    <property type="protein sequence ID" value="MBI1682324.1"/>
    <property type="molecule type" value="Genomic_DNA"/>
</dbReference>
<evidence type="ECO:0000256" key="1">
    <source>
        <dbReference type="ARBA" id="ARBA00008857"/>
    </source>
</evidence>
<dbReference type="CDD" id="cd00796">
    <property type="entry name" value="INT_Rci_Hp1_C"/>
    <property type="match status" value="1"/>
</dbReference>
<dbReference type="PANTHER" id="PTHR30349:SF41">
    <property type="entry name" value="INTEGRASE_RECOMBINASE PROTEIN MJ0367-RELATED"/>
    <property type="match status" value="1"/>
</dbReference>
<gene>
    <name evidence="6" type="ORF">I4Q42_01435</name>
</gene>
<comment type="similarity">
    <text evidence="1">Belongs to the 'phage' integrase family.</text>
</comment>
<evidence type="ECO:0000256" key="4">
    <source>
        <dbReference type="ARBA" id="ARBA00023172"/>
    </source>
</evidence>
<dbReference type="PROSITE" id="PS51898">
    <property type="entry name" value="TYR_RECOMBINASE"/>
    <property type="match status" value="1"/>
</dbReference>
<dbReference type="PANTHER" id="PTHR30349">
    <property type="entry name" value="PHAGE INTEGRASE-RELATED"/>
    <property type="match status" value="1"/>
</dbReference>
<dbReference type="Pfam" id="PF00589">
    <property type="entry name" value="Phage_integrase"/>
    <property type="match status" value="1"/>
</dbReference>
<dbReference type="Gene3D" id="1.10.443.10">
    <property type="entry name" value="Intergrase catalytic core"/>
    <property type="match status" value="1"/>
</dbReference>
<evidence type="ECO:0000313" key="6">
    <source>
        <dbReference type="EMBL" id="MBI1682324.1"/>
    </source>
</evidence>
<name>A0ABS0SRX2_9CAUL</name>
<proteinExistence type="inferred from homology"/>
<accession>A0ABS0SRX2</accession>
<keyword evidence="7" id="KW-1185">Reference proteome</keyword>
<evidence type="ECO:0000313" key="7">
    <source>
        <dbReference type="Proteomes" id="UP000639859"/>
    </source>
</evidence>
<keyword evidence="3" id="KW-0238">DNA-binding</keyword>
<evidence type="ECO:0000256" key="3">
    <source>
        <dbReference type="ARBA" id="ARBA00023125"/>
    </source>
</evidence>
<sequence length="353" mass="39632">MPLNLYPRPNGIWHIRGTVQGRRVDQSSRTRIKAEAEAIRAQLEADLFKRSVYGDKAVATFAEAATVYMEADKPTDHLTPLLAEIGLTKLSDIDQNFVDRLAKRMKPGAAPATMIRQVYTPISAVMNFSAPKLCDPVKFAKPKGAGQRVDYLTPREAAILLGFLPEHLGRLVTFYLATGCRASEALGLEWRDVSPDGHRVVFWDTKKEYPRGVDLQRRARTMLPDRLDEAQALVFRNKAGEPWHEYDAVNLMLKRHCARHSPTGKRLTKAEVDAGALTFRPVHCHLFRHTWATWAYAVTRDLTFLMSQGGWRSATMVLRYVHTASPDLAKAVKRAGWEIDGRSISGARQSLTA</sequence>
<dbReference type="Proteomes" id="UP000639859">
    <property type="component" value="Unassembled WGS sequence"/>
</dbReference>
<dbReference type="SUPFAM" id="SSF56349">
    <property type="entry name" value="DNA breaking-rejoining enzymes"/>
    <property type="match status" value="1"/>
</dbReference>
<feature type="domain" description="Tyr recombinase" evidence="5">
    <location>
        <begin position="147"/>
        <end position="333"/>
    </location>
</feature>
<dbReference type="InterPro" id="IPR050090">
    <property type="entry name" value="Tyrosine_recombinase_XerCD"/>
</dbReference>
<reference evidence="6 7" key="1">
    <citation type="submission" date="2020-11" db="EMBL/GenBank/DDBJ databases">
        <title>genome sequence of strain KACC 18849.</title>
        <authorList>
            <person name="Gao J."/>
            <person name="Zhang X."/>
        </authorList>
    </citation>
    <scope>NUCLEOTIDE SEQUENCE [LARGE SCALE GENOMIC DNA]</scope>
    <source>
        <strain evidence="6 7">KACC 18849</strain>
    </source>
</reference>
<evidence type="ECO:0000256" key="2">
    <source>
        <dbReference type="ARBA" id="ARBA00022908"/>
    </source>
</evidence>
<dbReference type="RefSeq" id="WP_198574280.1">
    <property type="nucleotide sequence ID" value="NZ_JADWOX010000001.1"/>
</dbReference>
<organism evidence="6 7">
    <name type="scientific">Caulobacter hibisci</name>
    <dbReference type="NCBI Taxonomy" id="2035993"/>
    <lineage>
        <taxon>Bacteria</taxon>
        <taxon>Pseudomonadati</taxon>
        <taxon>Pseudomonadota</taxon>
        <taxon>Alphaproteobacteria</taxon>
        <taxon>Caulobacterales</taxon>
        <taxon>Caulobacteraceae</taxon>
        <taxon>Caulobacter</taxon>
    </lineage>
</organism>
<dbReference type="InterPro" id="IPR011010">
    <property type="entry name" value="DNA_brk_join_enz"/>
</dbReference>
<keyword evidence="4" id="KW-0233">DNA recombination</keyword>
<protein>
    <submittedName>
        <fullName evidence="6">Site-specific integrase</fullName>
    </submittedName>
</protein>
<dbReference type="InterPro" id="IPR013762">
    <property type="entry name" value="Integrase-like_cat_sf"/>
</dbReference>
<dbReference type="InterPro" id="IPR002104">
    <property type="entry name" value="Integrase_catalytic"/>
</dbReference>